<dbReference type="PANTHER" id="PTHR35834">
    <property type="entry name" value="ARMADILLO-TYPE FOLD PROTEIN-RELATED"/>
    <property type="match status" value="1"/>
</dbReference>
<dbReference type="EnsemblPlants" id="TraesCS6B02G404800.1">
    <property type="protein sequence ID" value="TraesCS6B02G404800.1.cds1"/>
    <property type="gene ID" value="TraesCS6B02G404800"/>
</dbReference>
<evidence type="ECO:0000313" key="2">
    <source>
        <dbReference type="Proteomes" id="UP000019116"/>
    </source>
</evidence>
<dbReference type="Gramene" id="TraesLAC6B03G03573740.1">
    <property type="protein sequence ID" value="TraesLAC6B03G03573740.1.CDS1"/>
    <property type="gene ID" value="TraesLAC6B03G03573740"/>
</dbReference>
<organism evidence="1">
    <name type="scientific">Triticum aestivum</name>
    <name type="common">Wheat</name>
    <dbReference type="NCBI Taxonomy" id="4565"/>
    <lineage>
        <taxon>Eukaryota</taxon>
        <taxon>Viridiplantae</taxon>
        <taxon>Streptophyta</taxon>
        <taxon>Embryophyta</taxon>
        <taxon>Tracheophyta</taxon>
        <taxon>Spermatophyta</taxon>
        <taxon>Magnoliopsida</taxon>
        <taxon>Liliopsida</taxon>
        <taxon>Poales</taxon>
        <taxon>Poaceae</taxon>
        <taxon>BOP clade</taxon>
        <taxon>Pooideae</taxon>
        <taxon>Triticodae</taxon>
        <taxon>Triticeae</taxon>
        <taxon>Triticinae</taxon>
        <taxon>Triticum</taxon>
    </lineage>
</organism>
<dbReference type="Gramene" id="TraesMAC6B03G03617250.1">
    <property type="protein sequence ID" value="TraesMAC6B03G03617250.1.CDS1"/>
    <property type="gene ID" value="TraesMAC6B03G03617250"/>
</dbReference>
<dbReference type="PANTHER" id="PTHR35834:SF2">
    <property type="entry name" value="ATAXIN-10 DOMAIN-CONTAINING PROTEIN"/>
    <property type="match status" value="1"/>
</dbReference>
<sequence>MEEGERDDGFLQVLRALRDAARSVECGEDGEDGPALRALLALEAGADDLLAGDPELHPLCRLLATIRALSSCVRSTAGDEGGGVVGGLRARCRRCKARRGIARAAGGVAAEIQAWADRELAARLVAALREQDNARARALLAELEARLLGAGAAGRFDARLQDAVLRHGVFGAVEARLGDPGGVGDGCAAAALALVRFNRDVFVGPVLMGRAVGALVSTAAASHASPAALRALNGLVAAIRTPLVDELHARGELPRLVALLCAPADQNSARAPAALELCLRVAYYGRREVLDALLAEGLVKRLLCLQRTVAEDAYTTDEDEQQSVASAVACFAMQVEAGQGLRPREKRAAKLEILRRVREAAASPAEEAAVLTSVLWGATP</sequence>
<dbReference type="OMA" id="QAHPTHK"/>
<dbReference type="Gramene" id="TraesWEE_scaffold_071340_01G000200.1">
    <property type="protein sequence ID" value="TraesWEE_scaffold_071340_01G000200.1"/>
    <property type="gene ID" value="TraesWEE_scaffold_071340_01G000200"/>
</dbReference>
<dbReference type="Proteomes" id="UP000019116">
    <property type="component" value="Chromosome 6B"/>
</dbReference>
<proteinExistence type="predicted"/>
<name>A0A3B6PU58_WHEAT</name>
<dbReference type="Gramene" id="TraesCS6B03G1143700.1">
    <property type="protein sequence ID" value="TraesCS6B03G1143700.1.CDS1"/>
    <property type="gene ID" value="TraesCS6B03G1143700"/>
</dbReference>
<accession>A0A3B6PU58</accession>
<evidence type="ECO:0000313" key="1">
    <source>
        <dbReference type="EnsemblPlants" id="TraesCS6B02G404800.1.cds1"/>
    </source>
</evidence>
<dbReference type="AlphaFoldDB" id="A0A3B6PU58"/>
<reference evidence="1" key="1">
    <citation type="submission" date="2018-08" db="EMBL/GenBank/DDBJ databases">
        <authorList>
            <person name="Rossello M."/>
        </authorList>
    </citation>
    <scope>NUCLEOTIDE SEQUENCE [LARGE SCALE GENOMIC DNA]</scope>
    <source>
        <strain evidence="1">cv. Chinese Spring</strain>
    </source>
</reference>
<dbReference type="SMR" id="A0A3B6PU58"/>
<dbReference type="Gramene" id="TraesNOR6B03G03655980.1">
    <property type="protein sequence ID" value="TraesNOR6B03G03655980.1.CDS1"/>
    <property type="gene ID" value="TraesNOR6B03G03655980"/>
</dbReference>
<dbReference type="OrthoDB" id="779821at2759"/>
<dbReference type="Gramene" id="TraesLDM6B03G03617800.1">
    <property type="protein sequence ID" value="TraesLDM6B03G03617800.1.CDS1"/>
    <property type="gene ID" value="TraesLDM6B03G03617800"/>
</dbReference>
<reference evidence="1" key="2">
    <citation type="submission" date="2018-10" db="UniProtKB">
        <authorList>
            <consortium name="EnsemblPlants"/>
        </authorList>
    </citation>
    <scope>IDENTIFICATION</scope>
</reference>
<dbReference type="Gramene" id="TraesJUL6B03G03649600.1">
    <property type="protein sequence ID" value="TraesJUL6B03G03649600.1.CDS1"/>
    <property type="gene ID" value="TraesJUL6B03G03649600"/>
</dbReference>
<dbReference type="Gramene" id="TraesCLE_scaffold_147089_01G000200.1">
    <property type="protein sequence ID" value="TraesCLE_scaffold_147089_01G000200.1"/>
    <property type="gene ID" value="TraesCLE_scaffold_147089_01G000200"/>
</dbReference>
<protein>
    <submittedName>
        <fullName evidence="1">Uncharacterized protein</fullName>
    </submittedName>
</protein>
<keyword evidence="2" id="KW-1185">Reference proteome</keyword>
<dbReference type="Gramene" id="TraesCS6B02G404800.1">
    <property type="protein sequence ID" value="TraesCS6B02G404800.1.cds1"/>
    <property type="gene ID" value="TraesCS6B02G404800"/>
</dbReference>